<sequence>MKKFTIFLLLFPLLSKGQRIVENQFSLNILIPSAEYELAVSQNTSLDALVGIGFAYSNSTFEDAQFAITPQFMTQYRWYYNFGKREGKLLKTSENSGNYIAGVGTISGGQALIGNIDYLNDYSAFVGPAWGLQRVYDSGFKLNLNLGVGYEFNDIGDHAIAPFFGLQLGWKLGK</sequence>
<keyword evidence="2" id="KW-1185">Reference proteome</keyword>
<accession>A0ABW5X6L6</accession>
<organism evidence="1 2">
    <name type="scientific">Christiangramia antarctica</name>
    <dbReference type="NCBI Taxonomy" id="2058158"/>
    <lineage>
        <taxon>Bacteria</taxon>
        <taxon>Pseudomonadati</taxon>
        <taxon>Bacteroidota</taxon>
        <taxon>Flavobacteriia</taxon>
        <taxon>Flavobacteriales</taxon>
        <taxon>Flavobacteriaceae</taxon>
        <taxon>Christiangramia</taxon>
    </lineage>
</organism>
<name>A0ABW5X6L6_9FLAO</name>
<proteinExistence type="predicted"/>
<evidence type="ECO:0000313" key="1">
    <source>
        <dbReference type="EMBL" id="MFD2833534.1"/>
    </source>
</evidence>
<gene>
    <name evidence="1" type="ORF">ACFSYS_09565</name>
</gene>
<protein>
    <recommendedName>
        <fullName evidence="3">DUF3575 domain-containing protein</fullName>
    </recommendedName>
</protein>
<dbReference type="RefSeq" id="WP_251742489.1">
    <property type="nucleotide sequence ID" value="NZ_JBHUOJ010000020.1"/>
</dbReference>
<dbReference type="Proteomes" id="UP001597438">
    <property type="component" value="Unassembled WGS sequence"/>
</dbReference>
<evidence type="ECO:0008006" key="3">
    <source>
        <dbReference type="Google" id="ProtNLM"/>
    </source>
</evidence>
<dbReference type="EMBL" id="JBHUOJ010000020">
    <property type="protein sequence ID" value="MFD2833534.1"/>
    <property type="molecule type" value="Genomic_DNA"/>
</dbReference>
<evidence type="ECO:0000313" key="2">
    <source>
        <dbReference type="Proteomes" id="UP001597438"/>
    </source>
</evidence>
<reference evidence="2" key="1">
    <citation type="journal article" date="2019" name="Int. J. Syst. Evol. Microbiol.">
        <title>The Global Catalogue of Microorganisms (GCM) 10K type strain sequencing project: providing services to taxonomists for standard genome sequencing and annotation.</title>
        <authorList>
            <consortium name="The Broad Institute Genomics Platform"/>
            <consortium name="The Broad Institute Genome Sequencing Center for Infectious Disease"/>
            <person name="Wu L."/>
            <person name="Ma J."/>
        </authorList>
    </citation>
    <scope>NUCLEOTIDE SEQUENCE [LARGE SCALE GENOMIC DNA]</scope>
    <source>
        <strain evidence="2">KCTC 52925</strain>
    </source>
</reference>
<comment type="caution">
    <text evidence="1">The sequence shown here is derived from an EMBL/GenBank/DDBJ whole genome shotgun (WGS) entry which is preliminary data.</text>
</comment>